<dbReference type="Gramene" id="CDP10000">
    <property type="protein sequence ID" value="CDP10000"/>
    <property type="gene ID" value="GSCOC_T00030529001"/>
</dbReference>
<gene>
    <name evidence="7" type="ORF">GSCOC_T00030529001</name>
</gene>
<dbReference type="OMA" id="AKYEVVT"/>
<dbReference type="PANTHER" id="PTHR10209">
    <property type="entry name" value="OXIDOREDUCTASE, 2OG-FE II OXYGENASE FAMILY PROTEIN"/>
    <property type="match status" value="1"/>
</dbReference>
<dbReference type="InterPro" id="IPR044861">
    <property type="entry name" value="IPNS-like_FE2OG_OXY"/>
</dbReference>
<evidence type="ECO:0000256" key="5">
    <source>
        <dbReference type="RuleBase" id="RU003682"/>
    </source>
</evidence>
<evidence type="ECO:0000256" key="2">
    <source>
        <dbReference type="ARBA" id="ARBA00022723"/>
    </source>
</evidence>
<dbReference type="EMBL" id="HG739125">
    <property type="protein sequence ID" value="CDP10000.1"/>
    <property type="molecule type" value="Genomic_DNA"/>
</dbReference>
<dbReference type="Gene3D" id="2.60.120.330">
    <property type="entry name" value="B-lactam Antibiotic, Isopenicillin N Synthase, Chain"/>
    <property type="match status" value="1"/>
</dbReference>
<name>A0A068UN76_COFCA</name>
<dbReference type="FunFam" id="2.60.120.330:FF:000006">
    <property type="entry name" value="2-oxoglutarate-Fe(II) type oxidoreductase hxnY"/>
    <property type="match status" value="1"/>
</dbReference>
<dbReference type="Proteomes" id="UP000295252">
    <property type="component" value="Chromosome X"/>
</dbReference>
<dbReference type="InterPro" id="IPR005123">
    <property type="entry name" value="Oxoglu/Fe-dep_dioxygenase_dom"/>
</dbReference>
<dbReference type="AlphaFoldDB" id="A0A068UN76"/>
<dbReference type="Pfam" id="PF03171">
    <property type="entry name" value="2OG-FeII_Oxy"/>
    <property type="match status" value="1"/>
</dbReference>
<evidence type="ECO:0000256" key="3">
    <source>
        <dbReference type="ARBA" id="ARBA00023002"/>
    </source>
</evidence>
<evidence type="ECO:0000313" key="7">
    <source>
        <dbReference type="EMBL" id="CDP10000.1"/>
    </source>
</evidence>
<evidence type="ECO:0000256" key="1">
    <source>
        <dbReference type="ARBA" id="ARBA00008056"/>
    </source>
</evidence>
<dbReference type="PROSITE" id="PS51471">
    <property type="entry name" value="FE2OG_OXY"/>
    <property type="match status" value="1"/>
</dbReference>
<reference evidence="8" key="1">
    <citation type="journal article" date="2014" name="Science">
        <title>The coffee genome provides insight into the convergent evolution of caffeine biosynthesis.</title>
        <authorList>
            <person name="Denoeud F."/>
            <person name="Carretero-Paulet L."/>
            <person name="Dereeper A."/>
            <person name="Droc G."/>
            <person name="Guyot R."/>
            <person name="Pietrella M."/>
            <person name="Zheng C."/>
            <person name="Alberti A."/>
            <person name="Anthony F."/>
            <person name="Aprea G."/>
            <person name="Aury J.M."/>
            <person name="Bento P."/>
            <person name="Bernard M."/>
            <person name="Bocs S."/>
            <person name="Campa C."/>
            <person name="Cenci A."/>
            <person name="Combes M.C."/>
            <person name="Crouzillat D."/>
            <person name="Da Silva C."/>
            <person name="Daddiego L."/>
            <person name="De Bellis F."/>
            <person name="Dussert S."/>
            <person name="Garsmeur O."/>
            <person name="Gayraud T."/>
            <person name="Guignon V."/>
            <person name="Jahn K."/>
            <person name="Jamilloux V."/>
            <person name="Joet T."/>
            <person name="Labadie K."/>
            <person name="Lan T."/>
            <person name="Leclercq J."/>
            <person name="Lepelley M."/>
            <person name="Leroy T."/>
            <person name="Li L.T."/>
            <person name="Librado P."/>
            <person name="Lopez L."/>
            <person name="Munoz A."/>
            <person name="Noel B."/>
            <person name="Pallavicini A."/>
            <person name="Perrotta G."/>
            <person name="Poncet V."/>
            <person name="Pot D."/>
            <person name="Priyono X."/>
            <person name="Rigoreau M."/>
            <person name="Rouard M."/>
            <person name="Rozas J."/>
            <person name="Tranchant-Dubreuil C."/>
            <person name="VanBuren R."/>
            <person name="Zhang Q."/>
            <person name="Andrade A.C."/>
            <person name="Argout X."/>
            <person name="Bertrand B."/>
            <person name="de Kochko A."/>
            <person name="Graziosi G."/>
            <person name="Henry R.J."/>
            <person name="Jayarama X."/>
            <person name="Ming R."/>
            <person name="Nagai C."/>
            <person name="Rounsley S."/>
            <person name="Sankoff D."/>
            <person name="Giuliano G."/>
            <person name="Albert V.A."/>
            <person name="Wincker P."/>
            <person name="Lashermes P."/>
        </authorList>
    </citation>
    <scope>NUCLEOTIDE SEQUENCE [LARGE SCALE GENOMIC DNA]</scope>
    <source>
        <strain evidence="8">cv. DH200-94</strain>
    </source>
</reference>
<keyword evidence="8" id="KW-1185">Reference proteome</keyword>
<dbReference type="GO" id="GO:0016706">
    <property type="term" value="F:2-oxoglutarate-dependent dioxygenase activity"/>
    <property type="evidence" value="ECO:0007669"/>
    <property type="project" value="UniProtKB-ARBA"/>
</dbReference>
<evidence type="ECO:0000256" key="4">
    <source>
        <dbReference type="ARBA" id="ARBA00023004"/>
    </source>
</evidence>
<dbReference type="InterPro" id="IPR027443">
    <property type="entry name" value="IPNS-like_sf"/>
</dbReference>
<comment type="similarity">
    <text evidence="1 5">Belongs to the iron/ascorbate-dependent oxidoreductase family.</text>
</comment>
<dbReference type="STRING" id="49390.A0A068UN76"/>
<dbReference type="GO" id="GO:0009805">
    <property type="term" value="P:coumarin biosynthetic process"/>
    <property type="evidence" value="ECO:0007669"/>
    <property type="project" value="UniProtKB-ARBA"/>
</dbReference>
<feature type="domain" description="Fe2OG dioxygenase" evidence="6">
    <location>
        <begin position="160"/>
        <end position="271"/>
    </location>
</feature>
<dbReference type="GO" id="GO:0002238">
    <property type="term" value="P:response to molecule of fungal origin"/>
    <property type="evidence" value="ECO:0007669"/>
    <property type="project" value="UniProtKB-ARBA"/>
</dbReference>
<accession>A0A068UN76</accession>
<evidence type="ECO:0000313" key="8">
    <source>
        <dbReference type="Proteomes" id="UP000295252"/>
    </source>
</evidence>
<organism evidence="7 8">
    <name type="scientific">Coffea canephora</name>
    <name type="common">Robusta coffee</name>
    <dbReference type="NCBI Taxonomy" id="49390"/>
    <lineage>
        <taxon>Eukaryota</taxon>
        <taxon>Viridiplantae</taxon>
        <taxon>Streptophyta</taxon>
        <taxon>Embryophyta</taxon>
        <taxon>Tracheophyta</taxon>
        <taxon>Spermatophyta</taxon>
        <taxon>Magnoliopsida</taxon>
        <taxon>eudicotyledons</taxon>
        <taxon>Gunneridae</taxon>
        <taxon>Pentapetalae</taxon>
        <taxon>asterids</taxon>
        <taxon>lamiids</taxon>
        <taxon>Gentianales</taxon>
        <taxon>Rubiaceae</taxon>
        <taxon>Ixoroideae</taxon>
        <taxon>Gardenieae complex</taxon>
        <taxon>Bertiereae - Coffeeae clade</taxon>
        <taxon>Coffeeae</taxon>
        <taxon>Coffea</taxon>
    </lineage>
</organism>
<sequence>MANSALQLPIIDLSCSDRISTAQSIRQACMEYGFFYLINHGVEEELLKRVFEESRKFFVLPSEEKMKVVLKDHRGYTPHYAEKLDPSSISKGDSKESFYVGPLEDVKNQWPPAELLPLWRSTMEEYHKSVLNAGKRLISLVALALNLDEDFFTKVGALDPPNGYLRLLHYPAELGVADQQMYGASAHSDYGMITLLAAEDVGGLQACFHRICREKFEQNQVWEDVHHVNGAFIVNIADMMERWTNCLFRSTFHRVLHTGRERYSAAFFLDGNPDCMVECLKSCCSESRPPRYPPIRIGDHLQQRFRITYG</sequence>
<protein>
    <recommendedName>
        <fullName evidence="6">Fe2OG dioxygenase domain-containing protein</fullName>
    </recommendedName>
</protein>
<dbReference type="PANTHER" id="PTHR10209:SF590">
    <property type="entry name" value="2-OXOGLUTARATE (2OG) AND FE(II)-DEPENDENT OXYGENASE SUPERFAMILY PROTEIN"/>
    <property type="match status" value="1"/>
</dbReference>
<dbReference type="PhylomeDB" id="A0A068UN76"/>
<dbReference type="OrthoDB" id="288590at2759"/>
<proteinExistence type="inferred from homology"/>
<keyword evidence="3 5" id="KW-0560">Oxidoreductase</keyword>
<dbReference type="InParanoid" id="A0A068UN76"/>
<dbReference type="PRINTS" id="PR00682">
    <property type="entry name" value="IPNSYNTHASE"/>
</dbReference>
<keyword evidence="2 5" id="KW-0479">Metal-binding</keyword>
<dbReference type="FunCoup" id="A0A068UN76">
    <property type="interactions" value="107"/>
</dbReference>
<dbReference type="InterPro" id="IPR026992">
    <property type="entry name" value="DIOX_N"/>
</dbReference>
<dbReference type="SUPFAM" id="SSF51197">
    <property type="entry name" value="Clavaminate synthase-like"/>
    <property type="match status" value="1"/>
</dbReference>
<dbReference type="GO" id="GO:0046872">
    <property type="term" value="F:metal ion binding"/>
    <property type="evidence" value="ECO:0007669"/>
    <property type="project" value="UniProtKB-KW"/>
</dbReference>
<keyword evidence="4 5" id="KW-0408">Iron</keyword>
<evidence type="ECO:0000259" key="6">
    <source>
        <dbReference type="PROSITE" id="PS51471"/>
    </source>
</evidence>
<dbReference type="Pfam" id="PF14226">
    <property type="entry name" value="DIOX_N"/>
    <property type="match status" value="1"/>
</dbReference>